<name>A0A1B8HNL8_9GAMM</name>
<dbReference type="RefSeq" id="WP_067421560.1">
    <property type="nucleotide sequence ID" value="NZ_LZEX01000002.1"/>
</dbReference>
<evidence type="ECO:0008006" key="4">
    <source>
        <dbReference type="Google" id="ProtNLM"/>
    </source>
</evidence>
<proteinExistence type="predicted"/>
<accession>A0A1B8HNL8</accession>
<dbReference type="InterPro" id="IPR038314">
    <property type="entry name" value="T6SS_sf"/>
</dbReference>
<dbReference type="Gene3D" id="1.20.120.1620">
    <property type="match status" value="1"/>
</dbReference>
<keyword evidence="1" id="KW-0732">Signal</keyword>
<evidence type="ECO:0000313" key="3">
    <source>
        <dbReference type="Proteomes" id="UP000092247"/>
    </source>
</evidence>
<feature type="chain" id="PRO_5008609849" description="Type VI secretion protein" evidence="1">
    <location>
        <begin position="24"/>
        <end position="122"/>
    </location>
</feature>
<dbReference type="Pfam" id="PF16695">
    <property type="entry name" value="Tai4"/>
    <property type="match status" value="1"/>
</dbReference>
<evidence type="ECO:0000256" key="1">
    <source>
        <dbReference type="SAM" id="SignalP"/>
    </source>
</evidence>
<sequence>MGIKVNLTLFSLLTLVFSSVSVAQENKPLKNALENFTLSYCLAHSGLGETLQQEANAAVGAYVERGLYSADAYGEAADVAKRYLEKTYNSKDTNVDLTVMKCIDAAQSKEIDEIKNRYSDNH</sequence>
<dbReference type="InterPro" id="IPR032032">
    <property type="entry name" value="Tai4"/>
</dbReference>
<protein>
    <recommendedName>
        <fullName evidence="4">Type VI secretion protein</fullName>
    </recommendedName>
</protein>
<reference evidence="2 3" key="1">
    <citation type="submission" date="2016-06" db="EMBL/GenBank/DDBJ databases">
        <authorList>
            <person name="Kjaerup R.B."/>
            <person name="Dalgaard T.S."/>
            <person name="Juul-Madsen H.R."/>
        </authorList>
    </citation>
    <scope>NUCLEOTIDE SEQUENCE [LARGE SCALE GENOMIC DNA]</scope>
    <source>
        <strain evidence="2 3">GCSL-Mp3</strain>
    </source>
</reference>
<dbReference type="EMBL" id="LZEX01000002">
    <property type="protein sequence ID" value="OBU10811.1"/>
    <property type="molecule type" value="Genomic_DNA"/>
</dbReference>
<organism evidence="2 3">
    <name type="scientific">Morganella psychrotolerans</name>
    <dbReference type="NCBI Taxonomy" id="368603"/>
    <lineage>
        <taxon>Bacteria</taxon>
        <taxon>Pseudomonadati</taxon>
        <taxon>Pseudomonadota</taxon>
        <taxon>Gammaproteobacteria</taxon>
        <taxon>Enterobacterales</taxon>
        <taxon>Morganellaceae</taxon>
        <taxon>Morganella</taxon>
    </lineage>
</organism>
<feature type="signal peptide" evidence="1">
    <location>
        <begin position="1"/>
        <end position="23"/>
    </location>
</feature>
<comment type="caution">
    <text evidence="2">The sequence shown here is derived from an EMBL/GenBank/DDBJ whole genome shotgun (WGS) entry which is preliminary data.</text>
</comment>
<evidence type="ECO:0000313" key="2">
    <source>
        <dbReference type="EMBL" id="OBU10811.1"/>
    </source>
</evidence>
<dbReference type="Proteomes" id="UP000092247">
    <property type="component" value="Unassembled WGS sequence"/>
</dbReference>
<dbReference type="AlphaFoldDB" id="A0A1B8HNL8"/>
<gene>
    <name evidence="2" type="ORF">AYY17_14950</name>
</gene>